<feature type="non-terminal residue" evidence="1">
    <location>
        <position position="51"/>
    </location>
</feature>
<dbReference type="OrthoDB" id="5561659at2759"/>
<sequence length="51" mass="5720">VPLDRHPPLPELLNLVSLFRPRQVIPNTLVPALSSLDWTAMSAILKECMEP</sequence>
<comment type="caution">
    <text evidence="1">The sequence shown here is derived from an EMBL/GenBank/DDBJ whole genome shotgun (WGS) entry which is preliminary data.</text>
</comment>
<evidence type="ECO:0000313" key="2">
    <source>
        <dbReference type="Proteomes" id="UP000719766"/>
    </source>
</evidence>
<reference evidence="1" key="1">
    <citation type="journal article" date="2020" name="New Phytol.">
        <title>Comparative genomics reveals dynamic genome evolution in host specialist ectomycorrhizal fungi.</title>
        <authorList>
            <person name="Lofgren L.A."/>
            <person name="Nguyen N.H."/>
            <person name="Vilgalys R."/>
            <person name="Ruytinx J."/>
            <person name="Liao H.L."/>
            <person name="Branco S."/>
            <person name="Kuo A."/>
            <person name="LaButti K."/>
            <person name="Lipzen A."/>
            <person name="Andreopoulos W."/>
            <person name="Pangilinan J."/>
            <person name="Riley R."/>
            <person name="Hundley H."/>
            <person name="Na H."/>
            <person name="Barry K."/>
            <person name="Grigoriev I.V."/>
            <person name="Stajich J.E."/>
            <person name="Kennedy P.G."/>
        </authorList>
    </citation>
    <scope>NUCLEOTIDE SEQUENCE</scope>
    <source>
        <strain evidence="1">S12</strain>
    </source>
</reference>
<evidence type="ECO:0000313" key="1">
    <source>
        <dbReference type="EMBL" id="KAG1789712.1"/>
    </source>
</evidence>
<name>A0A9P7AHQ0_9AGAM</name>
<accession>A0A9P7AHQ0</accession>
<dbReference type="EMBL" id="JABBWE010000056">
    <property type="protein sequence ID" value="KAG1789712.1"/>
    <property type="molecule type" value="Genomic_DNA"/>
</dbReference>
<organism evidence="1 2">
    <name type="scientific">Suillus plorans</name>
    <dbReference type="NCBI Taxonomy" id="116603"/>
    <lineage>
        <taxon>Eukaryota</taxon>
        <taxon>Fungi</taxon>
        <taxon>Dikarya</taxon>
        <taxon>Basidiomycota</taxon>
        <taxon>Agaricomycotina</taxon>
        <taxon>Agaricomycetes</taxon>
        <taxon>Agaricomycetidae</taxon>
        <taxon>Boletales</taxon>
        <taxon>Suillineae</taxon>
        <taxon>Suillaceae</taxon>
        <taxon>Suillus</taxon>
    </lineage>
</organism>
<dbReference type="AlphaFoldDB" id="A0A9P7AHQ0"/>
<dbReference type="GeneID" id="64589934"/>
<keyword evidence="2" id="KW-1185">Reference proteome</keyword>
<gene>
    <name evidence="1" type="ORF">HD556DRAFT_1190859</name>
</gene>
<protein>
    <submittedName>
        <fullName evidence="1">Uncharacterized protein</fullName>
    </submittedName>
</protein>
<dbReference type="RefSeq" id="XP_041156742.1">
    <property type="nucleotide sequence ID" value="XM_041296170.1"/>
</dbReference>
<feature type="non-terminal residue" evidence="1">
    <location>
        <position position="1"/>
    </location>
</feature>
<proteinExistence type="predicted"/>
<dbReference type="Proteomes" id="UP000719766">
    <property type="component" value="Unassembled WGS sequence"/>
</dbReference>